<protein>
    <recommendedName>
        <fullName evidence="3">alpha-L-fucosidase</fullName>
        <ecNumber evidence="3">3.2.1.51</ecNumber>
    </recommendedName>
</protein>
<organism evidence="10 11">
    <name type="scientific">Bacteroides uniformis</name>
    <dbReference type="NCBI Taxonomy" id="820"/>
    <lineage>
        <taxon>Bacteria</taxon>
        <taxon>Pseudomonadati</taxon>
        <taxon>Bacteroidota</taxon>
        <taxon>Bacteroidia</taxon>
        <taxon>Bacteroidales</taxon>
        <taxon>Bacteroidaceae</taxon>
        <taxon>Bacteroides</taxon>
    </lineage>
</organism>
<evidence type="ECO:0000256" key="5">
    <source>
        <dbReference type="ARBA" id="ARBA00022801"/>
    </source>
</evidence>
<name>A0A4Y1VLL4_BACUN</name>
<dbReference type="InterPro" id="IPR031919">
    <property type="entry name" value="Fucosidase_C"/>
</dbReference>
<dbReference type="PANTHER" id="PTHR10030:SF37">
    <property type="entry name" value="ALPHA-L-FUCOSIDASE-RELATED"/>
    <property type="match status" value="1"/>
</dbReference>
<evidence type="ECO:0000259" key="8">
    <source>
        <dbReference type="Pfam" id="PF01120"/>
    </source>
</evidence>
<geneLocation type="plasmid" evidence="11">
    <name>pbun1 dna</name>
</geneLocation>
<dbReference type="KEGG" id="bun:Bun01g_38450"/>
<dbReference type="SUPFAM" id="SSF51445">
    <property type="entry name" value="(Trans)glycosidases"/>
    <property type="match status" value="1"/>
</dbReference>
<dbReference type="GO" id="GO:0006004">
    <property type="term" value="P:fucose metabolic process"/>
    <property type="evidence" value="ECO:0007669"/>
    <property type="project" value="InterPro"/>
</dbReference>
<dbReference type="GO" id="GO:0004560">
    <property type="term" value="F:alpha-L-fucosidase activity"/>
    <property type="evidence" value="ECO:0007669"/>
    <property type="project" value="InterPro"/>
</dbReference>
<keyword evidence="5" id="KW-0378">Hydrolase</keyword>
<evidence type="ECO:0000256" key="3">
    <source>
        <dbReference type="ARBA" id="ARBA00012662"/>
    </source>
</evidence>
<dbReference type="GO" id="GO:0005764">
    <property type="term" value="C:lysosome"/>
    <property type="evidence" value="ECO:0007669"/>
    <property type="project" value="TreeGrafter"/>
</dbReference>
<dbReference type="InterPro" id="IPR016286">
    <property type="entry name" value="FUC_metazoa-typ"/>
</dbReference>
<sequence length="590" mass="67622">MKAIITSLAVATIACLSACNNSEYKPNIETTASPIGTDIFKPDSASIAQNYRIPKWFEDAKFGIFIHWGVYSVPAYGSEWYSRWMYKEGHPINKYHVETYGPLTEFGYKDFIPMFKAENFNPQEWAELFKESGAQYVVPVAEHHDGFAMYNSTFNKWNSVDMGPKRDVIGELKKAIIAEGLHFGLSSHRCENAWFYEYGMDTPSDVQDMSISLYGERLHQPEGKGMTPYYGKYEGSNEKSRREFLLHTYELIDQYQPELIWFDWTVGKYPFQPTFYKFMAYYYNNALDWGKEVVVNTKFGYGDNIQVFDIERGKSDRIRKHSWQTDTSIGKKSWSYCPDEENKTPDHIIDDFVDIVSKNGNLLLNVGPKVDGTITDEQKNVLKEIGKWLKVNGEAIYCSRPWVTPGEGENKGTAGYMTDNEKTEYTAQDIRFTTRDNKVYAISLAWDDEVLIKSFAKDYIENVEIKSVSMLGSEEKLEFKLTDIGLKVKFPKQKPTEYAHVLRIELNGTVIAKPVTDKTVDKLVSTIRIMNHGDKTVEVDLVSTAGNDSKTRTVTLNSAALTEETFIHNIDTEKTKKYVLKADNNIVYKN</sequence>
<dbReference type="PANTHER" id="PTHR10030">
    <property type="entry name" value="ALPHA-L-FUCOSIDASE"/>
    <property type="match status" value="1"/>
</dbReference>
<evidence type="ECO:0000313" key="10">
    <source>
        <dbReference type="EMBL" id="BBK89475.1"/>
    </source>
</evidence>
<feature type="signal peptide" evidence="7">
    <location>
        <begin position="1"/>
        <end position="18"/>
    </location>
</feature>
<dbReference type="InterPro" id="IPR017853">
    <property type="entry name" value="GH"/>
</dbReference>
<evidence type="ECO:0000256" key="7">
    <source>
        <dbReference type="SAM" id="SignalP"/>
    </source>
</evidence>
<comment type="function">
    <text evidence="1">Alpha-L-fucosidase is responsible for hydrolyzing the alpha-1,6-linked fucose joined to the reducing-end N-acetylglucosamine of the carbohydrate moieties of glycoproteins.</text>
</comment>
<dbReference type="Gene3D" id="3.20.20.80">
    <property type="entry name" value="Glycosidases"/>
    <property type="match status" value="1"/>
</dbReference>
<dbReference type="RefSeq" id="WP_141982239.1">
    <property type="nucleotide sequence ID" value="NZ_AP019725.1"/>
</dbReference>
<dbReference type="PRINTS" id="PR00741">
    <property type="entry name" value="GLHYDRLASE29"/>
</dbReference>
<dbReference type="GO" id="GO:0016139">
    <property type="term" value="P:glycoside catabolic process"/>
    <property type="evidence" value="ECO:0007669"/>
    <property type="project" value="TreeGrafter"/>
</dbReference>
<evidence type="ECO:0000313" key="11">
    <source>
        <dbReference type="Proteomes" id="UP000320533"/>
    </source>
</evidence>
<feature type="domain" description="Glycoside hydrolase family 29 N-terminal" evidence="8">
    <location>
        <begin position="39"/>
        <end position="394"/>
    </location>
</feature>
<accession>A0A4Y1VLL4</accession>
<feature type="chain" id="PRO_5021264623" description="alpha-L-fucosidase" evidence="7">
    <location>
        <begin position="19"/>
        <end position="590"/>
    </location>
</feature>
<dbReference type="InterPro" id="IPR057739">
    <property type="entry name" value="Glyco_hydro_29_N"/>
</dbReference>
<keyword evidence="4 7" id="KW-0732">Signal</keyword>
<dbReference type="Gene3D" id="2.60.40.1180">
    <property type="entry name" value="Golgi alpha-mannosidase II"/>
    <property type="match status" value="1"/>
</dbReference>
<dbReference type="PROSITE" id="PS51257">
    <property type="entry name" value="PROKAR_LIPOPROTEIN"/>
    <property type="match status" value="1"/>
</dbReference>
<evidence type="ECO:0000259" key="9">
    <source>
        <dbReference type="Pfam" id="PF16757"/>
    </source>
</evidence>
<dbReference type="EC" id="3.2.1.51" evidence="3"/>
<feature type="domain" description="Alpha-L-fucosidase C-terminal" evidence="9">
    <location>
        <begin position="426"/>
        <end position="505"/>
    </location>
</feature>
<evidence type="ECO:0000256" key="2">
    <source>
        <dbReference type="ARBA" id="ARBA00007951"/>
    </source>
</evidence>
<reference evidence="10 11" key="1">
    <citation type="submission" date="2019-06" db="EMBL/GenBank/DDBJ databases">
        <title>Complete genome sequence of Bacteroides uniformis NBRC 113350.</title>
        <authorList>
            <person name="Miura T."/>
            <person name="Furukawa M."/>
            <person name="Shimamura M."/>
            <person name="Ohyama Y."/>
            <person name="Yamazoe A."/>
            <person name="Kawasaki H."/>
        </authorList>
    </citation>
    <scope>NUCLEOTIDE SEQUENCE [LARGE SCALE GENOMIC DNA]</scope>
    <source>
        <strain evidence="10 11">NBRC 113350</strain>
        <plasmid evidence="11">pbun1 dna</plasmid>
    </source>
</reference>
<dbReference type="Pfam" id="PF16757">
    <property type="entry name" value="Fucosidase_C"/>
    <property type="match status" value="1"/>
</dbReference>
<evidence type="ECO:0000256" key="4">
    <source>
        <dbReference type="ARBA" id="ARBA00022729"/>
    </source>
</evidence>
<dbReference type="AlphaFoldDB" id="A0A4Y1VLL4"/>
<proteinExistence type="inferred from homology"/>
<dbReference type="Pfam" id="PF01120">
    <property type="entry name" value="Alpha_L_fucos"/>
    <property type="match status" value="1"/>
</dbReference>
<keyword evidence="10" id="KW-0614">Plasmid</keyword>
<comment type="similarity">
    <text evidence="2">Belongs to the glycosyl hydrolase 29 family.</text>
</comment>
<dbReference type="SMART" id="SM00812">
    <property type="entry name" value="Alpha_L_fucos"/>
    <property type="match status" value="1"/>
</dbReference>
<evidence type="ECO:0000256" key="6">
    <source>
        <dbReference type="ARBA" id="ARBA00023295"/>
    </source>
</evidence>
<dbReference type="SMR" id="A0A4Y1VLL4"/>
<dbReference type="Proteomes" id="UP000320533">
    <property type="component" value="Plasmid pBUN1"/>
</dbReference>
<keyword evidence="6" id="KW-0326">Glycosidase</keyword>
<gene>
    <name evidence="10" type="ORF">Bun01g_38450</name>
</gene>
<dbReference type="InterPro" id="IPR013780">
    <property type="entry name" value="Glyco_hydro_b"/>
</dbReference>
<dbReference type="InterPro" id="IPR000933">
    <property type="entry name" value="Glyco_hydro_29"/>
</dbReference>
<evidence type="ECO:0000256" key="1">
    <source>
        <dbReference type="ARBA" id="ARBA00004071"/>
    </source>
</evidence>
<dbReference type="EMBL" id="AP019725">
    <property type="protein sequence ID" value="BBK89475.1"/>
    <property type="molecule type" value="Genomic_DNA"/>
</dbReference>